<name>A0ABY8L6X2_9FLAO</name>
<evidence type="ECO:0000256" key="2">
    <source>
        <dbReference type="SAM" id="Phobius"/>
    </source>
</evidence>
<feature type="transmembrane region" description="Helical" evidence="2">
    <location>
        <begin position="130"/>
        <end position="149"/>
    </location>
</feature>
<feature type="signal peptide" evidence="3">
    <location>
        <begin position="1"/>
        <end position="18"/>
    </location>
</feature>
<protein>
    <recommendedName>
        <fullName evidence="6">tRNA (Guanine-N1)-methyltransferase</fullName>
    </recommendedName>
</protein>
<evidence type="ECO:0008006" key="6">
    <source>
        <dbReference type="Google" id="ProtNLM"/>
    </source>
</evidence>
<keyword evidence="1" id="KW-0175">Coiled coil</keyword>
<feature type="chain" id="PRO_5047077221" description="tRNA (Guanine-N1)-methyltransferase" evidence="3">
    <location>
        <begin position="19"/>
        <end position="199"/>
    </location>
</feature>
<organism evidence="4 5">
    <name type="scientific">Tenacibaculum tangerinum</name>
    <dbReference type="NCBI Taxonomy" id="3038772"/>
    <lineage>
        <taxon>Bacteria</taxon>
        <taxon>Pseudomonadati</taxon>
        <taxon>Bacteroidota</taxon>
        <taxon>Flavobacteriia</taxon>
        <taxon>Flavobacteriales</taxon>
        <taxon>Flavobacteriaceae</taxon>
        <taxon>Tenacibaculum</taxon>
    </lineage>
</organism>
<evidence type="ECO:0000313" key="5">
    <source>
        <dbReference type="Proteomes" id="UP001232001"/>
    </source>
</evidence>
<dbReference type="EMBL" id="CP122539">
    <property type="protein sequence ID" value="WGH77014.1"/>
    <property type="molecule type" value="Genomic_DNA"/>
</dbReference>
<keyword evidence="5" id="KW-1185">Reference proteome</keyword>
<evidence type="ECO:0000313" key="4">
    <source>
        <dbReference type="EMBL" id="WGH77014.1"/>
    </source>
</evidence>
<keyword evidence="2" id="KW-0812">Transmembrane</keyword>
<keyword evidence="2" id="KW-1133">Transmembrane helix</keyword>
<feature type="coiled-coil region" evidence="1">
    <location>
        <begin position="156"/>
        <end position="198"/>
    </location>
</feature>
<sequence>MKFLKIVFLFVLAQHSVAQNTLSKEEVKDLPNTIENQFLKTYRLSNNWQEYKMINRSVFLTFQKNVLDSVAAIKKESASKQVKIDEQQKNIAQLQTEIDRLNKDLTASVNKEDTISFVGIPLDKTTYNTLVWAIIFALLIGLLFFLYRFKNSNIITKQTKNLLEEVEQEFEQHKRKALEKEQKLRRQLQDEINKQRGVS</sequence>
<dbReference type="Gene3D" id="1.20.1170.10">
    <property type="match status" value="1"/>
</dbReference>
<keyword evidence="3" id="KW-0732">Signal</keyword>
<feature type="coiled-coil region" evidence="1">
    <location>
        <begin position="77"/>
        <end position="111"/>
    </location>
</feature>
<evidence type="ECO:0000256" key="3">
    <source>
        <dbReference type="SAM" id="SignalP"/>
    </source>
</evidence>
<reference evidence="4 5" key="1">
    <citation type="submission" date="2023-04" db="EMBL/GenBank/DDBJ databases">
        <title>Tenacibaculum tangerinum sp. nov., isolated from sea tidal flat of South Korea.</title>
        <authorList>
            <person name="Lee S.H."/>
            <person name="Kim J.-J."/>
        </authorList>
    </citation>
    <scope>NUCLEOTIDE SEQUENCE [LARGE SCALE GENOMIC DNA]</scope>
    <source>
        <strain evidence="4 5">GRR-S3-23</strain>
    </source>
</reference>
<evidence type="ECO:0000256" key="1">
    <source>
        <dbReference type="SAM" id="Coils"/>
    </source>
</evidence>
<dbReference type="RefSeq" id="WP_279652869.1">
    <property type="nucleotide sequence ID" value="NZ_CP122539.1"/>
</dbReference>
<proteinExistence type="predicted"/>
<keyword evidence="2" id="KW-0472">Membrane</keyword>
<dbReference type="Proteomes" id="UP001232001">
    <property type="component" value="Chromosome"/>
</dbReference>
<gene>
    <name evidence="4" type="ORF">P8625_07735</name>
</gene>
<accession>A0ABY8L6X2</accession>